<dbReference type="Proteomes" id="UP000251853">
    <property type="component" value="Unassembled WGS sequence"/>
</dbReference>
<dbReference type="InterPro" id="IPR016156">
    <property type="entry name" value="FAD/NAD-linked_Rdtase_dimer_sf"/>
</dbReference>
<dbReference type="InterPro" id="IPR041575">
    <property type="entry name" value="Rubredoxin_C"/>
</dbReference>
<name>A0A2X2TSE1_9FIRM</name>
<comment type="cofactor">
    <cofactor evidence="1">
        <name>FAD</name>
        <dbReference type="ChEBI" id="CHEBI:57692"/>
    </cofactor>
</comment>
<dbReference type="Gene3D" id="3.30.390.30">
    <property type="match status" value="1"/>
</dbReference>
<protein>
    <submittedName>
        <fullName evidence="3">Anaerobic-type carbon monoxide dehydrogenase FAD /NAD-dependent oxidoreductase subunit</fullName>
    </submittedName>
</protein>
<feature type="domain" description="NADH-rubredoxin oxidoreductase C-terminal" evidence="2">
    <location>
        <begin position="26"/>
        <end position="84"/>
    </location>
</feature>
<evidence type="ECO:0000259" key="2">
    <source>
        <dbReference type="Pfam" id="PF18267"/>
    </source>
</evidence>
<proteinExistence type="predicted"/>
<evidence type="ECO:0000313" key="4">
    <source>
        <dbReference type="Proteomes" id="UP000251853"/>
    </source>
</evidence>
<reference evidence="3 4" key="1">
    <citation type="submission" date="2018-06" db="EMBL/GenBank/DDBJ databases">
        <authorList>
            <consortium name="Pathogen Informatics"/>
            <person name="Doyle S."/>
        </authorList>
    </citation>
    <scope>NUCLEOTIDE SEQUENCE [LARGE SCALE GENOMIC DNA]</scope>
    <source>
        <strain evidence="3 4">NCTC11224</strain>
    </source>
</reference>
<keyword evidence="4" id="KW-1185">Reference proteome</keyword>
<evidence type="ECO:0000313" key="3">
    <source>
        <dbReference type="EMBL" id="SQB04651.1"/>
    </source>
</evidence>
<organism evidence="3 4">
    <name type="scientific">Enterocloster clostridioformis</name>
    <dbReference type="NCBI Taxonomy" id="1531"/>
    <lineage>
        <taxon>Bacteria</taxon>
        <taxon>Bacillati</taxon>
        <taxon>Bacillota</taxon>
        <taxon>Clostridia</taxon>
        <taxon>Lachnospirales</taxon>
        <taxon>Lachnospiraceae</taxon>
        <taxon>Enterocloster</taxon>
    </lineage>
</organism>
<sequence length="105" mass="11601">MKQGVIAAKNMYGIPTPYEDTYALKNTMNFFGLPALCIGDINCLDSRTLVITEEDSKNYKKALVEDGVLKSILMAGNISGSGIYQYLNELPRSKLRGIEGCNLYI</sequence>
<evidence type="ECO:0000256" key="1">
    <source>
        <dbReference type="ARBA" id="ARBA00001974"/>
    </source>
</evidence>
<accession>A0A2X2TSE1</accession>
<gene>
    <name evidence="3" type="ORF">NCTC11224_01069</name>
</gene>
<dbReference type="AlphaFoldDB" id="A0A2X2TSE1"/>
<dbReference type="EMBL" id="UAVW01000001">
    <property type="protein sequence ID" value="SQB04651.1"/>
    <property type="molecule type" value="Genomic_DNA"/>
</dbReference>
<dbReference type="Pfam" id="PF18267">
    <property type="entry name" value="Rubredoxin_C"/>
    <property type="match status" value="1"/>
</dbReference>